<keyword evidence="4" id="KW-0547">Nucleotide-binding</keyword>
<evidence type="ECO:0000256" key="7">
    <source>
        <dbReference type="ARBA" id="ARBA00022840"/>
    </source>
</evidence>
<feature type="region of interest" description="Disordered" evidence="11">
    <location>
        <begin position="575"/>
        <end position="687"/>
    </location>
</feature>
<keyword evidence="2" id="KW-1048">Host nucleus</keyword>
<reference evidence="13" key="1">
    <citation type="submission" date="2019-11" db="EMBL/GenBank/DDBJ databases">
        <title>Complexity of the virome associated to tospovirus-transmitting thrips species.</title>
        <authorList>
            <person name="Chiapello M."/>
            <person name="Bosco L."/>
            <person name="Ciuffo M."/>
            <person name="Ottati S."/>
            <person name="Vallino M."/>
            <person name="Salem N."/>
            <person name="Rosa C."/>
            <person name="Tavella L."/>
            <person name="Turina M."/>
        </authorList>
    </citation>
    <scope>NUCLEOTIDE SEQUENCE</scope>
    <source>
        <strain evidence="13">THR-D_DN15333</strain>
    </source>
</reference>
<evidence type="ECO:0000256" key="8">
    <source>
        <dbReference type="ARBA" id="ARBA00023125"/>
    </source>
</evidence>
<dbReference type="Pfam" id="PF00519">
    <property type="entry name" value="PPV_E1_C"/>
    <property type="match status" value="1"/>
</dbReference>
<dbReference type="GO" id="GO:0016787">
    <property type="term" value="F:hydrolase activity"/>
    <property type="evidence" value="ECO:0007669"/>
    <property type="project" value="UniProtKB-KW"/>
</dbReference>
<dbReference type="InterPro" id="IPR001177">
    <property type="entry name" value="PPV_DNA_helicase_E1_C"/>
</dbReference>
<protein>
    <submittedName>
        <fullName evidence="13">Non structural 1, putative</fullName>
    </submittedName>
</protein>
<feature type="compositionally biased region" description="Low complexity" evidence="11">
    <location>
        <begin position="324"/>
        <end position="342"/>
    </location>
</feature>
<feature type="compositionally biased region" description="Low complexity" evidence="11">
    <location>
        <begin position="59"/>
        <end position="83"/>
    </location>
</feature>
<evidence type="ECO:0000256" key="2">
    <source>
        <dbReference type="ARBA" id="ARBA00022562"/>
    </source>
</evidence>
<evidence type="ECO:0000256" key="10">
    <source>
        <dbReference type="ARBA" id="ARBA00093297"/>
    </source>
</evidence>
<keyword evidence="3" id="KW-0235">DNA replication</keyword>
<name>A0A7H1D341_9VIRU</name>
<comment type="function">
    <text evidence="10">ATP-dependent DNA 3'-5' helicase required for initiation of viral DNA replication. It forms a complex with the viral E2 protein. The E1-E2 complex binds to the replication origin which contains binding sites for both proteins. During the initial step, a dimer of E1 interacts with a dimer of protein E2 leading to a complex that binds the viral origin of replication with high specificity. Then, a second dimer of E1 displaces the E2 dimer in an ATP-dependent manner to form the E1 tetramer. Following this, two E1 monomers are added to each half of the site, which results in the formation of two E1 trimers on the viral ori. Subsequently, two hexamers will be created. The double hexamer acts as a bi-directional helicase machinery and unwinds the viral DNA and then recruits the host DNA polymerase to start replication.</text>
</comment>
<feature type="region of interest" description="Disordered" evidence="11">
    <location>
        <begin position="1"/>
        <end position="105"/>
    </location>
</feature>
<evidence type="ECO:0000259" key="12">
    <source>
        <dbReference type="PROSITE" id="PS51206"/>
    </source>
</evidence>
<dbReference type="Gene3D" id="3.40.50.300">
    <property type="entry name" value="P-loop containing nucleotide triphosphate hydrolases"/>
    <property type="match status" value="1"/>
</dbReference>
<feature type="region of interest" description="Disordered" evidence="11">
    <location>
        <begin position="301"/>
        <end position="352"/>
    </location>
</feature>
<organism evidence="13">
    <name type="scientific">Frankliniella occidentalis associated densovirus 1</name>
    <dbReference type="NCBI Taxonomy" id="2771466"/>
    <lineage>
        <taxon>Viruses</taxon>
        <taxon>Monodnaviria</taxon>
        <taxon>Shotokuvirae</taxon>
        <taxon>Cossaviricota</taxon>
        <taxon>Quintoviricetes</taxon>
        <taxon>Piccovirales</taxon>
        <taxon>Parvoviridae</taxon>
        <taxon>Densovirinae</taxon>
    </lineage>
</organism>
<feature type="region of interest" description="Disordered" evidence="11">
    <location>
        <begin position="224"/>
        <end position="248"/>
    </location>
</feature>
<sequence length="1037" mass="113676">MASSEGASRSSVGDESSPAPSPAGGPHADRYAGEGDEGSGGEAPDGSGTDEDLRTSVQGSSGSDNGSRSRSTSGSTGSQSARSEGAGRSTPPGIGSPLRGPLRPAGDNRLLQFGFTWPDTDQYRRLDFCGRGRVLIGSLRHHIRRSQSHPGGTAALPSERERAEFLRVHPAFAGEYAAIQNCVHTLMPGTFGATRGRLAEVVDRFIFEAACLVQFGYGATDVRPRPEFGGPAGGDGGGRQNMSGHDRDLAIGGSGAGAVVVGIGSAIALPVMASGLVAGAAGVGEVAVDAAEVAEVIEAGAGEAAINEEEDGGSESSDRDSGDDSSGANSSSAEHSTESGSNGHVCPEIGSDTDCGPPYPPFVREFRSPYLKCRIMHDIAIPKLGSTFGQLGKELRCRVDALQRGNVPHRNSLILLGAHPDANTLSDDDSECDDASPQPVTSDSDVSASSNCDYAPSASSRPGPHYHLVHDCSYTQSRCSCAIRKELQHGTFLRRLPRQNRLSYGYSEKQFFNLLCYLGISGRRTLRRIIINRTPIGVNGETGRYDRHVVISLLRRYRRAVHAYRRKRSLETPVLENSRPNYAGRKRRRAGVPENSSYRTSEMGAGTDNRESPGTTRSKGRVYESLEAGDGPLSPDQKDDQEEQESGEEEERRNREREQLELGLIPTASASRTRREASQEEEEEGLPQTLSKVRLLKKRIVARHKYQLDPEKFLRHGGHVYLNMNDRVAYQYIRVLVMEFLHQYFPTPVESLRHISAWHENGELVQIPERHAAINDAIGQYRRGLQHKSVDDIRRMLESDTATPVFAAPDGHVYKHYHSIKNSVLLLDMLLLHQYKTEANVAAFLTRVYRLLDKIDPKKNCMTISGPPNSGKTFFGNVLQGIMLSVGVIENCNRYHSFPFQTCVDKRLLFWDEPSLPSADALESLKLLFGGYSMSANIKYRNAQLIVRTPVLVMTNYSNFPSNEHVWSTRIYRERWRACAGLVKATKQAHPMAMFALWNKYGIDITGRHDDSELEVLDVNNVPSTSHNPLYVFINKK</sequence>
<feature type="compositionally biased region" description="Gly residues" evidence="11">
    <location>
        <begin position="230"/>
        <end position="239"/>
    </location>
</feature>
<evidence type="ECO:0000313" key="13">
    <source>
        <dbReference type="EMBL" id="QNS31045.1"/>
    </source>
</evidence>
<feature type="compositionally biased region" description="Acidic residues" evidence="11">
    <location>
        <begin position="639"/>
        <end position="649"/>
    </location>
</feature>
<evidence type="ECO:0000256" key="1">
    <source>
        <dbReference type="ARBA" id="ARBA00004147"/>
    </source>
</evidence>
<evidence type="ECO:0000256" key="11">
    <source>
        <dbReference type="SAM" id="MobiDB-lite"/>
    </source>
</evidence>
<evidence type="ECO:0000256" key="9">
    <source>
        <dbReference type="ARBA" id="ARBA00023235"/>
    </source>
</evidence>
<dbReference type="PROSITE" id="PS51206">
    <property type="entry name" value="SF3_HELICASE_1"/>
    <property type="match status" value="1"/>
</dbReference>
<dbReference type="GO" id="GO:0003678">
    <property type="term" value="F:DNA helicase activity"/>
    <property type="evidence" value="ECO:0007669"/>
    <property type="project" value="InterPro"/>
</dbReference>
<feature type="compositionally biased region" description="Low complexity" evidence="11">
    <location>
        <begin position="16"/>
        <end position="26"/>
    </location>
</feature>
<dbReference type="InterPro" id="IPR027417">
    <property type="entry name" value="P-loop_NTPase"/>
</dbReference>
<dbReference type="GO" id="GO:0005524">
    <property type="term" value="F:ATP binding"/>
    <property type="evidence" value="ECO:0007669"/>
    <property type="project" value="UniProtKB-KW"/>
</dbReference>
<keyword evidence="6" id="KW-0347">Helicase</keyword>
<keyword evidence="8" id="KW-0238">DNA-binding</keyword>
<dbReference type="GO" id="GO:0006260">
    <property type="term" value="P:DNA replication"/>
    <property type="evidence" value="ECO:0007669"/>
    <property type="project" value="UniProtKB-KW"/>
</dbReference>
<comment type="subcellular location">
    <subcellularLocation>
        <location evidence="1">Host nucleus</location>
    </subcellularLocation>
</comment>
<keyword evidence="7" id="KW-0067">ATP-binding</keyword>
<feature type="compositionally biased region" description="Polar residues" evidence="11">
    <location>
        <begin position="438"/>
        <end position="460"/>
    </location>
</feature>
<dbReference type="InterPro" id="IPR014015">
    <property type="entry name" value="Helicase_SF3_DNA-vir"/>
</dbReference>
<dbReference type="SUPFAM" id="SSF52540">
    <property type="entry name" value="P-loop containing nucleoside triphosphate hydrolases"/>
    <property type="match status" value="1"/>
</dbReference>
<dbReference type="EMBL" id="MN764146">
    <property type="protein sequence ID" value="QNS31045.1"/>
    <property type="molecule type" value="Genomic_DNA"/>
</dbReference>
<dbReference type="GO" id="GO:0003677">
    <property type="term" value="F:DNA binding"/>
    <property type="evidence" value="ECO:0007669"/>
    <property type="project" value="UniProtKB-KW"/>
</dbReference>
<evidence type="ECO:0000256" key="3">
    <source>
        <dbReference type="ARBA" id="ARBA00022705"/>
    </source>
</evidence>
<keyword evidence="9" id="KW-0413">Isomerase</keyword>
<feature type="region of interest" description="Disordered" evidence="11">
    <location>
        <begin position="425"/>
        <end position="461"/>
    </location>
</feature>
<evidence type="ECO:0000256" key="5">
    <source>
        <dbReference type="ARBA" id="ARBA00022801"/>
    </source>
</evidence>
<proteinExistence type="predicted"/>
<evidence type="ECO:0000256" key="4">
    <source>
        <dbReference type="ARBA" id="ARBA00022741"/>
    </source>
</evidence>
<dbReference type="GO" id="GO:0042025">
    <property type="term" value="C:host cell nucleus"/>
    <property type="evidence" value="ECO:0007669"/>
    <property type="project" value="UniProtKB-SubCell"/>
</dbReference>
<accession>A0A7H1D341</accession>
<feature type="domain" description="SF3 helicase" evidence="12">
    <location>
        <begin position="826"/>
        <end position="1010"/>
    </location>
</feature>
<feature type="compositionally biased region" description="Low complexity" evidence="11">
    <location>
        <begin position="661"/>
        <end position="671"/>
    </location>
</feature>
<feature type="compositionally biased region" description="Basic and acidic residues" evidence="11">
    <location>
        <begin position="650"/>
        <end position="660"/>
    </location>
</feature>
<evidence type="ECO:0000256" key="6">
    <source>
        <dbReference type="ARBA" id="ARBA00022806"/>
    </source>
</evidence>
<feature type="compositionally biased region" description="Polar residues" evidence="11">
    <location>
        <begin position="1"/>
        <end position="14"/>
    </location>
</feature>
<keyword evidence="5" id="KW-0378">Hydrolase</keyword>